<feature type="transmembrane region" description="Helical" evidence="1">
    <location>
        <begin position="68"/>
        <end position="88"/>
    </location>
</feature>
<feature type="transmembrane region" description="Helical" evidence="1">
    <location>
        <begin position="95"/>
        <end position="114"/>
    </location>
</feature>
<feature type="transmembrane region" description="Helical" evidence="1">
    <location>
        <begin position="7"/>
        <end position="25"/>
    </location>
</feature>
<reference evidence="2" key="1">
    <citation type="submission" date="2018-05" db="EMBL/GenBank/DDBJ databases">
        <authorList>
            <person name="Lanie J.A."/>
            <person name="Ng W.-L."/>
            <person name="Kazmierczak K.M."/>
            <person name="Andrzejewski T.M."/>
            <person name="Davidsen T.M."/>
            <person name="Wayne K.J."/>
            <person name="Tettelin H."/>
            <person name="Glass J.I."/>
            <person name="Rusch D."/>
            <person name="Podicherti R."/>
            <person name="Tsui H.-C.T."/>
            <person name="Winkler M.E."/>
        </authorList>
    </citation>
    <scope>NUCLEOTIDE SEQUENCE</scope>
</reference>
<name>A0A382SI55_9ZZZZ</name>
<feature type="non-terminal residue" evidence="2">
    <location>
        <position position="138"/>
    </location>
</feature>
<keyword evidence="1" id="KW-0472">Membrane</keyword>
<keyword evidence="1" id="KW-0812">Transmembrane</keyword>
<dbReference type="AlphaFoldDB" id="A0A382SI55"/>
<evidence type="ECO:0000313" key="2">
    <source>
        <dbReference type="EMBL" id="SVD09155.1"/>
    </source>
</evidence>
<proteinExistence type="predicted"/>
<dbReference type="EMBL" id="UINC01129028">
    <property type="protein sequence ID" value="SVD09155.1"/>
    <property type="molecule type" value="Genomic_DNA"/>
</dbReference>
<accession>A0A382SI55</accession>
<protein>
    <submittedName>
        <fullName evidence="2">Uncharacterized protein</fullName>
    </submittedName>
</protein>
<evidence type="ECO:0000256" key="1">
    <source>
        <dbReference type="SAM" id="Phobius"/>
    </source>
</evidence>
<organism evidence="2">
    <name type="scientific">marine metagenome</name>
    <dbReference type="NCBI Taxonomy" id="408172"/>
    <lineage>
        <taxon>unclassified sequences</taxon>
        <taxon>metagenomes</taxon>
        <taxon>ecological metagenomes</taxon>
    </lineage>
</organism>
<keyword evidence="1" id="KW-1133">Transmembrane helix</keyword>
<feature type="transmembrane region" description="Helical" evidence="1">
    <location>
        <begin position="120"/>
        <end position="137"/>
    </location>
</feature>
<sequence>MKKYKTYLKYFIYSVIFIFVIIISYRSARPRYKPEHYTDIFKDFSWLGDWPKWLDFPLMQPLNYGFDWLIAKYGIFFEGINFFLLGLYTSMKNSIVGLPWPLVIAIVIFITYFASGRKTQTTVLVAFCTFFLGFLSPR</sequence>
<gene>
    <name evidence="2" type="ORF">METZ01_LOCUS362009</name>
</gene>